<dbReference type="PANTHER" id="PTHR47691:SF3">
    <property type="entry name" value="HTH-TYPE TRANSCRIPTIONAL REGULATOR RV0890C-RELATED"/>
    <property type="match status" value="1"/>
</dbReference>
<sequence length="975" mass="104172">MLRIRLLGGVGAVTSGGEPVDVGPAKCQALLAALALAPGKVVPVGRLVELVWGPHPPRTADRTLQSYATRLRRALGPGSIRRVGAAYLLDVAPEAVDVVRFQRLLDERDVAAALAEWAGPPLAGLVVPGLAGAVDGLVEQWLAAVEVDLARQVETDARSALGRLTELTAAHPLREGLWALLMTALYRAGRPSEALAAFRAARRHLVDTLGVEPGPALRELEALVLEHDRRLLPPGEGFGQVGERPVPGERPGNLPRRLGRLLGREHDLEAVGGALAVSPVVTLVGPGGIGKTRLALAAAARHRDADGVWLVKLAEIAAPSDVARAVAGVVGVTETSGRPLGESVVAALRHRRVLLVLDNCEHVVDGAAALAQAIAEGCPEVRILATSRERLGLGNGFERLVAVGPLEPAGAAAELFAQRARAVFPAFDARAGHAEITEICRRLDGLPLAIELAAARTAALGLTDLLERLDDQLRLLVGGARTADERHRTLRATVRWSYDLLAPAAQRLFRQLSVFAGPFDLGAATTVAATTEGNGADGSRAAGRPGDPGTAGAGGAGGAMGEAEDLLGDLVARSMLVAETGPFGRRFRLLETMRQFAAERLADAGETRQATERHARWCLEAATRVQVLLAGPAEVEGVARLDELWPNLRAAFDRACAAGDTALARALVRPVVVEIVRRSRHEIGDWIERLLALGQPGAEPDPDLVVFALTWAAQRYKMSQDSAAYERLVERHGEPDHPLVRHARASVYEDYPAHVTWAAPAVAELRRHGADDLAEQFELDVGAALLFTGRFAEHDAVVGALVERYRRQGPPTLLNLTLVLLGYSALLRGRHDRADRLFDEAVGVEVPARTHSPNRAVQARAVFRRGERARAFAILHSHVEQLLDDGNMQAVCVTTVEFVNMAAAVGRLEEAARMLGFLETTGLLEHPAWRTLVDGTTARVAADPGVDPERERAGGRRLDDRQALEYMRGVLDLLT</sequence>
<dbReference type="InterPro" id="IPR016032">
    <property type="entry name" value="Sig_transdc_resp-reg_C-effctor"/>
</dbReference>
<dbReference type="SUPFAM" id="SSF46894">
    <property type="entry name" value="C-terminal effector domain of the bipartite response regulators"/>
    <property type="match status" value="1"/>
</dbReference>
<evidence type="ECO:0000259" key="5">
    <source>
        <dbReference type="PROSITE" id="PS51755"/>
    </source>
</evidence>
<dbReference type="GO" id="GO:0006355">
    <property type="term" value="P:regulation of DNA-templated transcription"/>
    <property type="evidence" value="ECO:0007669"/>
    <property type="project" value="InterPro"/>
</dbReference>
<comment type="similarity">
    <text evidence="1">Belongs to the AfsR/DnrI/RedD regulatory family.</text>
</comment>
<comment type="caution">
    <text evidence="6">The sequence shown here is derived from an EMBL/GenBank/DDBJ whole genome shotgun (WGS) entry which is preliminary data.</text>
</comment>
<keyword evidence="2 3" id="KW-0238">DNA-binding</keyword>
<dbReference type="OrthoDB" id="33864at2"/>
<evidence type="ECO:0000256" key="1">
    <source>
        <dbReference type="ARBA" id="ARBA00005820"/>
    </source>
</evidence>
<organism evidence="6 7">
    <name type="scientific">Parafrankia soli</name>
    <dbReference type="NCBI Taxonomy" id="2599596"/>
    <lineage>
        <taxon>Bacteria</taxon>
        <taxon>Bacillati</taxon>
        <taxon>Actinomycetota</taxon>
        <taxon>Actinomycetes</taxon>
        <taxon>Frankiales</taxon>
        <taxon>Frankiaceae</taxon>
        <taxon>Parafrankia</taxon>
    </lineage>
</organism>
<dbReference type="PROSITE" id="PS51755">
    <property type="entry name" value="OMPR_PHOB"/>
    <property type="match status" value="1"/>
</dbReference>
<dbReference type="EMBL" id="MAXA01000233">
    <property type="protein sequence ID" value="OHV24894.1"/>
    <property type="molecule type" value="Genomic_DNA"/>
</dbReference>
<evidence type="ECO:0000256" key="4">
    <source>
        <dbReference type="SAM" id="MobiDB-lite"/>
    </source>
</evidence>
<reference evidence="7" key="1">
    <citation type="submission" date="2016-07" db="EMBL/GenBank/DDBJ databases">
        <title>Frankia sp. NRRL B-16219 Genome sequencing.</title>
        <authorList>
            <person name="Ghodhbane-Gtari F."/>
            <person name="Swanson E."/>
            <person name="Gueddou A."/>
            <person name="Louati M."/>
            <person name="Nouioui I."/>
            <person name="Hezbri K."/>
            <person name="Abebe-Akele F."/>
            <person name="Simpson S."/>
            <person name="Morris K."/>
            <person name="Thomas K."/>
            <person name="Gtari M."/>
            <person name="Tisa L.S."/>
        </authorList>
    </citation>
    <scope>NUCLEOTIDE SEQUENCE [LARGE SCALE GENOMIC DNA]</scope>
    <source>
        <strain evidence="7">NRRL B-16219</strain>
    </source>
</reference>
<dbReference type="SMART" id="SM01043">
    <property type="entry name" value="BTAD"/>
    <property type="match status" value="1"/>
</dbReference>
<accession>A0A1S1PYA4</accession>
<dbReference type="GO" id="GO:0043531">
    <property type="term" value="F:ADP binding"/>
    <property type="evidence" value="ECO:0007669"/>
    <property type="project" value="InterPro"/>
</dbReference>
<feature type="region of interest" description="Disordered" evidence="4">
    <location>
        <begin position="531"/>
        <end position="558"/>
    </location>
</feature>
<feature type="DNA-binding region" description="OmpR/PhoB-type" evidence="3">
    <location>
        <begin position="1"/>
        <end position="91"/>
    </location>
</feature>
<feature type="domain" description="OmpR/PhoB-type" evidence="5">
    <location>
        <begin position="1"/>
        <end position="91"/>
    </location>
</feature>
<dbReference type="GO" id="GO:0000160">
    <property type="term" value="P:phosphorelay signal transduction system"/>
    <property type="evidence" value="ECO:0007669"/>
    <property type="project" value="InterPro"/>
</dbReference>
<dbReference type="RefSeq" id="WP_071065431.1">
    <property type="nucleotide sequence ID" value="NZ_MAXA01000233.1"/>
</dbReference>
<evidence type="ECO:0000256" key="2">
    <source>
        <dbReference type="ARBA" id="ARBA00023125"/>
    </source>
</evidence>
<dbReference type="AlphaFoldDB" id="A0A1S1PYA4"/>
<dbReference type="InterPro" id="IPR036388">
    <property type="entry name" value="WH-like_DNA-bd_sf"/>
</dbReference>
<dbReference type="InterPro" id="IPR005158">
    <property type="entry name" value="BTAD"/>
</dbReference>
<evidence type="ECO:0000313" key="6">
    <source>
        <dbReference type="EMBL" id="OHV24894.1"/>
    </source>
</evidence>
<protein>
    <submittedName>
        <fullName evidence="6">Transcriptional regulator</fullName>
    </submittedName>
</protein>
<keyword evidence="7" id="KW-1185">Reference proteome</keyword>
<dbReference type="Gene3D" id="1.25.40.10">
    <property type="entry name" value="Tetratricopeptide repeat domain"/>
    <property type="match status" value="1"/>
</dbReference>
<name>A0A1S1PYA4_9ACTN</name>
<dbReference type="Pfam" id="PF00486">
    <property type="entry name" value="Trans_reg_C"/>
    <property type="match status" value="1"/>
</dbReference>
<dbReference type="Gene3D" id="3.40.50.300">
    <property type="entry name" value="P-loop containing nucleotide triphosphate hydrolases"/>
    <property type="match status" value="1"/>
</dbReference>
<dbReference type="CDD" id="cd15831">
    <property type="entry name" value="BTAD"/>
    <property type="match status" value="1"/>
</dbReference>
<dbReference type="InterPro" id="IPR001867">
    <property type="entry name" value="OmpR/PhoB-type_DNA-bd"/>
</dbReference>
<dbReference type="Pfam" id="PF03704">
    <property type="entry name" value="BTAD"/>
    <property type="match status" value="1"/>
</dbReference>
<dbReference type="PRINTS" id="PR00364">
    <property type="entry name" value="DISEASERSIST"/>
</dbReference>
<dbReference type="SUPFAM" id="SSF52540">
    <property type="entry name" value="P-loop containing nucleoside triphosphate hydrolases"/>
    <property type="match status" value="1"/>
</dbReference>
<feature type="compositionally biased region" description="Gly residues" evidence="4">
    <location>
        <begin position="549"/>
        <end position="558"/>
    </location>
</feature>
<dbReference type="GO" id="GO:0003677">
    <property type="term" value="F:DNA binding"/>
    <property type="evidence" value="ECO:0007669"/>
    <property type="project" value="UniProtKB-UniRule"/>
</dbReference>
<dbReference type="InterPro" id="IPR011990">
    <property type="entry name" value="TPR-like_helical_dom_sf"/>
</dbReference>
<proteinExistence type="inferred from homology"/>
<dbReference type="SUPFAM" id="SSF48452">
    <property type="entry name" value="TPR-like"/>
    <property type="match status" value="1"/>
</dbReference>
<dbReference type="SMART" id="SM00862">
    <property type="entry name" value="Trans_reg_C"/>
    <property type="match status" value="1"/>
</dbReference>
<dbReference type="InterPro" id="IPR027417">
    <property type="entry name" value="P-loop_NTPase"/>
</dbReference>
<gene>
    <name evidence="6" type="ORF">BBK14_22910</name>
</gene>
<evidence type="ECO:0000256" key="3">
    <source>
        <dbReference type="PROSITE-ProRule" id="PRU01091"/>
    </source>
</evidence>
<dbReference type="PANTHER" id="PTHR47691">
    <property type="entry name" value="REGULATOR-RELATED"/>
    <property type="match status" value="1"/>
</dbReference>
<evidence type="ECO:0000313" key="7">
    <source>
        <dbReference type="Proteomes" id="UP000179769"/>
    </source>
</evidence>
<dbReference type="Gene3D" id="1.10.10.10">
    <property type="entry name" value="Winged helix-like DNA-binding domain superfamily/Winged helix DNA-binding domain"/>
    <property type="match status" value="1"/>
</dbReference>
<dbReference type="Proteomes" id="UP000179769">
    <property type="component" value="Unassembled WGS sequence"/>
</dbReference>